<evidence type="ECO:0000313" key="3">
    <source>
        <dbReference type="Proteomes" id="UP000054596"/>
    </source>
</evidence>
<dbReference type="PANTHER" id="PTHR43355:SF2">
    <property type="entry name" value="FLAVIN REDUCTASE (NADPH)"/>
    <property type="match status" value="1"/>
</dbReference>
<dbReference type="InterPro" id="IPR051606">
    <property type="entry name" value="Polyketide_Oxido-like"/>
</dbReference>
<gene>
    <name evidence="2" type="ORF">AWB82_00272</name>
</gene>
<dbReference type="SUPFAM" id="SSF51735">
    <property type="entry name" value="NAD(P)-binding Rossmann-fold domains"/>
    <property type="match status" value="1"/>
</dbReference>
<comment type="caution">
    <text evidence="2">The sequence shown here is derived from an EMBL/GenBank/DDBJ whole genome shotgun (WGS) entry which is preliminary data.</text>
</comment>
<evidence type="ECO:0000313" key="2">
    <source>
        <dbReference type="EMBL" id="SAK41079.1"/>
    </source>
</evidence>
<reference evidence="2" key="1">
    <citation type="submission" date="2016-01" db="EMBL/GenBank/DDBJ databases">
        <authorList>
            <person name="Peeters C."/>
        </authorList>
    </citation>
    <scope>NUCLEOTIDE SEQUENCE [LARGE SCALE GENOMIC DNA]</scope>
    <source>
        <strain evidence="2">LMG 29325</strain>
    </source>
</reference>
<name>A0A157Z6Y8_9BURK</name>
<dbReference type="GO" id="GO:0016646">
    <property type="term" value="F:oxidoreductase activity, acting on the CH-NH group of donors, NAD or NADP as acceptor"/>
    <property type="evidence" value="ECO:0007669"/>
    <property type="project" value="TreeGrafter"/>
</dbReference>
<dbReference type="CDD" id="cd05244">
    <property type="entry name" value="BVR-B_like_SDR_a"/>
    <property type="match status" value="1"/>
</dbReference>
<dbReference type="EMBL" id="FCOJ02000001">
    <property type="protein sequence ID" value="SAK41079.1"/>
    <property type="molecule type" value="Genomic_DNA"/>
</dbReference>
<dbReference type="PANTHER" id="PTHR43355">
    <property type="entry name" value="FLAVIN REDUCTASE (NADPH)"/>
    <property type="match status" value="1"/>
</dbReference>
<feature type="domain" description="NAD(P)-binding" evidence="1">
    <location>
        <begin position="8"/>
        <end position="165"/>
    </location>
</feature>
<protein>
    <submittedName>
        <fullName evidence="2">NAD-dependent epimerase/dehydratase</fullName>
    </submittedName>
</protein>
<dbReference type="OrthoDB" id="7352421at2"/>
<dbReference type="RefSeq" id="WP_086965021.1">
    <property type="nucleotide sequence ID" value="NZ_FCOJ02000001.1"/>
</dbReference>
<dbReference type="InterPro" id="IPR036291">
    <property type="entry name" value="NAD(P)-bd_dom_sf"/>
</dbReference>
<proteinExistence type="predicted"/>
<dbReference type="Pfam" id="PF13460">
    <property type="entry name" value="NAD_binding_10"/>
    <property type="match status" value="1"/>
</dbReference>
<organism evidence="2 3">
    <name type="scientific">Caballeronia glebae</name>
    <dbReference type="NCBI Taxonomy" id="1777143"/>
    <lineage>
        <taxon>Bacteria</taxon>
        <taxon>Pseudomonadati</taxon>
        <taxon>Pseudomonadota</taxon>
        <taxon>Betaproteobacteria</taxon>
        <taxon>Burkholderiales</taxon>
        <taxon>Burkholderiaceae</taxon>
        <taxon>Caballeronia</taxon>
    </lineage>
</organism>
<dbReference type="InterPro" id="IPR016040">
    <property type="entry name" value="NAD(P)-bd_dom"/>
</dbReference>
<dbReference type="AlphaFoldDB" id="A0A157Z6Y8"/>
<keyword evidence="3" id="KW-1185">Reference proteome</keyword>
<evidence type="ECO:0000259" key="1">
    <source>
        <dbReference type="Pfam" id="PF13460"/>
    </source>
</evidence>
<sequence>MSRIAIIGATGNVGSRLLEESLRRGHTVTAIARDTSALGQREGLSTQNADVLDASALASALAGHDAVFSATRFATVSESAIVEPVKRAGVRRLLVVGGAGSLYAAPGQRVLDAPDFPAAYKPEATAGAAFLDALRRERDLDWTFVSPSAEFVPGPRTRKFRIGVDELLVDGGGRSWISFDDYAIAFLDEFERDAHIKQRITIGY</sequence>
<accession>A0A157Z6Y8</accession>
<dbReference type="Gene3D" id="3.40.50.720">
    <property type="entry name" value="NAD(P)-binding Rossmann-like Domain"/>
    <property type="match status" value="1"/>
</dbReference>
<dbReference type="Proteomes" id="UP000054596">
    <property type="component" value="Unassembled WGS sequence"/>
</dbReference>
<dbReference type="STRING" id="1777143.AWB82_00272"/>